<accession>W4JXC5</accession>
<dbReference type="FunCoup" id="W4JXC5">
    <property type="interactions" value="253"/>
</dbReference>
<dbReference type="GO" id="GO:0006264">
    <property type="term" value="P:mitochondrial DNA replication"/>
    <property type="evidence" value="ECO:0007669"/>
    <property type="project" value="TreeGrafter"/>
</dbReference>
<keyword evidence="5" id="KW-1185">Reference proteome</keyword>
<protein>
    <recommendedName>
        <fullName evidence="1">Mitochondrial DNA polymerase catalytic subunit</fullName>
    </recommendedName>
</protein>
<dbReference type="GO" id="GO:0003677">
    <property type="term" value="F:DNA binding"/>
    <property type="evidence" value="ECO:0007669"/>
    <property type="project" value="InterPro"/>
</dbReference>
<feature type="region of interest" description="Disordered" evidence="2">
    <location>
        <begin position="240"/>
        <end position="273"/>
    </location>
</feature>
<dbReference type="Pfam" id="PF00476">
    <property type="entry name" value="DNA_pol_A"/>
    <property type="match status" value="1"/>
</dbReference>
<dbReference type="InParanoid" id="W4JXC5"/>
<dbReference type="GO" id="GO:0008408">
    <property type="term" value="F:3'-5' exonuclease activity"/>
    <property type="evidence" value="ECO:0007669"/>
    <property type="project" value="TreeGrafter"/>
</dbReference>
<dbReference type="InterPro" id="IPR043502">
    <property type="entry name" value="DNA/RNA_pol_sf"/>
</dbReference>
<evidence type="ECO:0000259" key="3">
    <source>
        <dbReference type="SMART" id="SM00482"/>
    </source>
</evidence>
<organism evidence="4 5">
    <name type="scientific">Heterobasidion irregulare (strain TC 32-1)</name>
    <dbReference type="NCBI Taxonomy" id="747525"/>
    <lineage>
        <taxon>Eukaryota</taxon>
        <taxon>Fungi</taxon>
        <taxon>Dikarya</taxon>
        <taxon>Basidiomycota</taxon>
        <taxon>Agaricomycotina</taxon>
        <taxon>Agaricomycetes</taxon>
        <taxon>Russulales</taxon>
        <taxon>Bondarzewiaceae</taxon>
        <taxon>Heterobasidion</taxon>
        <taxon>Heterobasidion annosum species complex</taxon>
    </lineage>
</organism>
<dbReference type="SUPFAM" id="SSF56672">
    <property type="entry name" value="DNA/RNA polymerases"/>
    <property type="match status" value="1"/>
</dbReference>
<dbReference type="RefSeq" id="XP_009549760.1">
    <property type="nucleotide sequence ID" value="XM_009551465.1"/>
</dbReference>
<dbReference type="Pfam" id="PF18136">
    <property type="entry name" value="DNApol_Exo"/>
    <property type="match status" value="1"/>
</dbReference>
<dbReference type="SUPFAM" id="SSF53098">
    <property type="entry name" value="Ribonuclease H-like"/>
    <property type="match status" value="1"/>
</dbReference>
<gene>
    <name evidence="4" type="ORF">HETIRDRAFT_387780</name>
</gene>
<dbReference type="InterPro" id="IPR002297">
    <property type="entry name" value="DNA-dir_DNA_pol_A_mt"/>
</dbReference>
<sequence>MLSRRLHAQIFKNVSFPPPDPRYVRIAQGHLEMHGLDPSQGSVLPDTNFDLPPLQGSTIDEHFHRIGDRAAHPWLELAVTLAASTLPPRPDQWEIQSGWTKYYYHADGSSYSEHVDFPIHDGQPEDMIVFDVETMPNYHPYAIMACAASRNGWYAWISPWLLGETTEQQHLIPFGDTTVPRVIVGHNVSYDRARIKDEYHIQGSQNRFLDTMALHVAVKGISSHQRPAWMKYRKSKLKERERKEEAYEADSLSQMLDAPSASDESADGDEEMASKRWEDITSANSLADVAKLHCDIEMDKEIRNDFMTQNPETIRQGIQDYLHYCAEDVFVTHSVYSHVLPEFLTVCPSPVSFAGILTMGSSFLTVNESWEKYLRDAERTYRDLEDKVKTRLIDLATEAKGLMETGGWKDDVWLSQLDWTPKIAGVSRGILSPEQAKPPKRPAVMWPKWYWDLTKPKKDTPPGTIDITSRSRISPILLKLSWQGWPLFHSREHGWTFRVPKSAHYVTRSASVDFHDAADDVLQNMALQDGFVFYKLPHKDGESANVGNPLAKAFIKFSQDGTLTSPGTEAKDALDMNAQCSYWISARDRVLNQMVVWHKAQTMEMGMGQAPAQSSDDADAEKKWGIIVPQVITMGAVTRRAIEKTWLTASNAKKNRVGSELKAMVRAPDGYAIVGADVDSEELWISSVMGDAQFGLHGATAIGWMTLEGTKAAGTDLHSKTAGILGISRDQAKVFNYSRIYGAGMRHAVLLLLQANASMLPDEAQKLAEQLYASTKGKNTHRGDIFGRKFWFGGTESFVFNKLEEIALSDRPQTPALGCGVTYALSKEYLPAEFGSDYMPSRINWVVQSSGVDYLHLLIVAMEHLIATYDIEARYLISVHDELRYLVKEEDRYRAALALQIANLWTRSQFAYKLGMDDLPQGVAFFSAVDVDHVLRKETDMPCVTPSQPDPIPPGECLDIQKTLDLTNGGSLLRGGRPMKEFVQAEANEFSSNYPQPDCLQYRAESAAFLQAQATNEFAEVKHLAQQVTGNKFEGGIGGEKRKHKRTKARTPETKLGDGEGVDWTEAVEKYFREELERHPVS</sequence>
<dbReference type="AlphaFoldDB" id="W4JXC5"/>
<dbReference type="Proteomes" id="UP000030671">
    <property type="component" value="Unassembled WGS sequence"/>
</dbReference>
<dbReference type="InterPro" id="IPR012337">
    <property type="entry name" value="RNaseH-like_sf"/>
</dbReference>
<dbReference type="EMBL" id="KI925462">
    <property type="protein sequence ID" value="ETW77725.1"/>
    <property type="molecule type" value="Genomic_DNA"/>
</dbReference>
<feature type="domain" description="DNA-directed DNA polymerase family A palm" evidence="3">
    <location>
        <begin position="658"/>
        <end position="891"/>
    </location>
</feature>
<evidence type="ECO:0000256" key="1">
    <source>
        <dbReference type="ARBA" id="ARBA00031966"/>
    </source>
</evidence>
<dbReference type="OrthoDB" id="5588663at2759"/>
<dbReference type="GeneID" id="20672332"/>
<dbReference type="STRING" id="747525.W4JXC5"/>
<dbReference type="GO" id="GO:0003887">
    <property type="term" value="F:DNA-directed DNA polymerase activity"/>
    <property type="evidence" value="ECO:0007669"/>
    <property type="project" value="InterPro"/>
</dbReference>
<dbReference type="InterPro" id="IPR041336">
    <property type="entry name" value="DNApol_Exo"/>
</dbReference>
<dbReference type="PANTHER" id="PTHR10267:SF0">
    <property type="entry name" value="DNA POLYMERASE SUBUNIT GAMMA-1"/>
    <property type="match status" value="1"/>
</dbReference>
<dbReference type="Gene3D" id="1.10.150.20">
    <property type="entry name" value="5' to 3' exonuclease, C-terminal subdomain"/>
    <property type="match status" value="1"/>
</dbReference>
<dbReference type="Gene3D" id="3.30.420.390">
    <property type="match status" value="2"/>
</dbReference>
<feature type="region of interest" description="Disordered" evidence="2">
    <location>
        <begin position="1032"/>
        <end position="1060"/>
    </location>
</feature>
<dbReference type="InterPro" id="IPR001098">
    <property type="entry name" value="DNA-dir_DNA_pol_A_palm_dom"/>
</dbReference>
<dbReference type="eggNOG" id="KOG3657">
    <property type="taxonomic scope" value="Eukaryota"/>
</dbReference>
<evidence type="ECO:0000313" key="5">
    <source>
        <dbReference type="Proteomes" id="UP000030671"/>
    </source>
</evidence>
<dbReference type="KEGG" id="hir:HETIRDRAFT_387780"/>
<proteinExistence type="predicted"/>
<evidence type="ECO:0000313" key="4">
    <source>
        <dbReference type="EMBL" id="ETW77725.1"/>
    </source>
</evidence>
<dbReference type="PRINTS" id="PR00867">
    <property type="entry name" value="DNAPOLG"/>
</dbReference>
<evidence type="ECO:0000256" key="2">
    <source>
        <dbReference type="SAM" id="MobiDB-lite"/>
    </source>
</evidence>
<reference evidence="4 5" key="1">
    <citation type="journal article" date="2012" name="New Phytol.">
        <title>Insight into trade-off between wood decay and parasitism from the genome of a fungal forest pathogen.</title>
        <authorList>
            <person name="Olson A."/>
            <person name="Aerts A."/>
            <person name="Asiegbu F."/>
            <person name="Belbahri L."/>
            <person name="Bouzid O."/>
            <person name="Broberg A."/>
            <person name="Canback B."/>
            <person name="Coutinho P.M."/>
            <person name="Cullen D."/>
            <person name="Dalman K."/>
            <person name="Deflorio G."/>
            <person name="van Diepen L.T."/>
            <person name="Dunand C."/>
            <person name="Duplessis S."/>
            <person name="Durling M."/>
            <person name="Gonthier P."/>
            <person name="Grimwood J."/>
            <person name="Fossdal C.G."/>
            <person name="Hansson D."/>
            <person name="Henrissat B."/>
            <person name="Hietala A."/>
            <person name="Himmelstrand K."/>
            <person name="Hoffmeister D."/>
            <person name="Hogberg N."/>
            <person name="James T.Y."/>
            <person name="Karlsson M."/>
            <person name="Kohler A."/>
            <person name="Kues U."/>
            <person name="Lee Y.H."/>
            <person name="Lin Y.C."/>
            <person name="Lind M."/>
            <person name="Lindquist E."/>
            <person name="Lombard V."/>
            <person name="Lucas S."/>
            <person name="Lunden K."/>
            <person name="Morin E."/>
            <person name="Murat C."/>
            <person name="Park J."/>
            <person name="Raffaello T."/>
            <person name="Rouze P."/>
            <person name="Salamov A."/>
            <person name="Schmutz J."/>
            <person name="Solheim H."/>
            <person name="Stahlberg J."/>
            <person name="Velez H."/>
            <person name="de Vries R.P."/>
            <person name="Wiebenga A."/>
            <person name="Woodward S."/>
            <person name="Yakovlev I."/>
            <person name="Garbelotto M."/>
            <person name="Martin F."/>
            <person name="Grigoriev I.V."/>
            <person name="Stenlid J."/>
        </authorList>
    </citation>
    <scope>NUCLEOTIDE SEQUENCE [LARGE SCALE GENOMIC DNA]</scope>
    <source>
        <strain evidence="4 5">TC 32-1</strain>
    </source>
</reference>
<dbReference type="SMART" id="SM00482">
    <property type="entry name" value="POLAc"/>
    <property type="match status" value="1"/>
</dbReference>
<name>W4JXC5_HETIT</name>
<dbReference type="GO" id="GO:0005760">
    <property type="term" value="C:gamma DNA polymerase complex"/>
    <property type="evidence" value="ECO:0007669"/>
    <property type="project" value="InterPro"/>
</dbReference>
<dbReference type="PANTHER" id="PTHR10267">
    <property type="entry name" value="DNA POLYMERASE SUBUNIT GAMMA-1"/>
    <property type="match status" value="1"/>
</dbReference>
<dbReference type="HOGENOM" id="CLU_001524_2_1_1"/>